<feature type="compositionally biased region" description="Basic and acidic residues" evidence="1">
    <location>
        <begin position="342"/>
        <end position="372"/>
    </location>
</feature>
<evidence type="ECO:0000313" key="2">
    <source>
        <dbReference type="EMBL" id="KAI9251412.1"/>
    </source>
</evidence>
<organism evidence="2 3">
    <name type="scientific">Phascolomyces articulosus</name>
    <dbReference type="NCBI Taxonomy" id="60185"/>
    <lineage>
        <taxon>Eukaryota</taxon>
        <taxon>Fungi</taxon>
        <taxon>Fungi incertae sedis</taxon>
        <taxon>Mucoromycota</taxon>
        <taxon>Mucoromycotina</taxon>
        <taxon>Mucoromycetes</taxon>
        <taxon>Mucorales</taxon>
        <taxon>Lichtheimiaceae</taxon>
        <taxon>Phascolomyces</taxon>
    </lineage>
</organism>
<feature type="compositionally biased region" description="Low complexity" evidence="1">
    <location>
        <begin position="68"/>
        <end position="84"/>
    </location>
</feature>
<dbReference type="Proteomes" id="UP001209540">
    <property type="component" value="Unassembled WGS sequence"/>
</dbReference>
<reference evidence="2" key="1">
    <citation type="journal article" date="2022" name="IScience">
        <title>Evolution of zygomycete secretomes and the origins of terrestrial fungal ecologies.</title>
        <authorList>
            <person name="Chang Y."/>
            <person name="Wang Y."/>
            <person name="Mondo S."/>
            <person name="Ahrendt S."/>
            <person name="Andreopoulos W."/>
            <person name="Barry K."/>
            <person name="Beard J."/>
            <person name="Benny G.L."/>
            <person name="Blankenship S."/>
            <person name="Bonito G."/>
            <person name="Cuomo C."/>
            <person name="Desiro A."/>
            <person name="Gervers K.A."/>
            <person name="Hundley H."/>
            <person name="Kuo A."/>
            <person name="LaButti K."/>
            <person name="Lang B.F."/>
            <person name="Lipzen A."/>
            <person name="O'Donnell K."/>
            <person name="Pangilinan J."/>
            <person name="Reynolds N."/>
            <person name="Sandor L."/>
            <person name="Smith M.E."/>
            <person name="Tsang A."/>
            <person name="Grigoriev I.V."/>
            <person name="Stajich J.E."/>
            <person name="Spatafora J.W."/>
        </authorList>
    </citation>
    <scope>NUCLEOTIDE SEQUENCE</scope>
    <source>
        <strain evidence="2">RSA 2281</strain>
    </source>
</reference>
<sequence length="386" mass="43833">MSKLPGIQSSLPFDPWRIVPYDRTLLYNFKDAVATEEEAIALISDHFETGNIIAARQLHIPISMTPRTRPTAKTTGNTTTTPITIDESPVLSNSNTSRFPLVIEVLFASNELRIEALRREIKYKETTYRPVTTTTDPAKFTIISLSQMALIPENERMASFRHWVNIILMDVKATQISERDILYIWLEKDKAGIYRGSGTVILKGYDERVAELKGNATRAYMNAPNYPNPKCYIQFSYMCCDQCKMLDDHNTVDCTYDFTATQENQISLFSSSQQQQEQEKQQPKENTPSTTTTTEKEPSQLTETTSSPSTAQVEEPSTTPIPKVIPSAVDLDAEVNGNKKRKENDGNGDKDQPKESEENHEEKDQDSNEKSPRRPSKRVRWAPRRL</sequence>
<gene>
    <name evidence="2" type="ORF">BDA99DRAFT_201717</name>
</gene>
<accession>A0AAD5JRR3</accession>
<feature type="compositionally biased region" description="Basic residues" evidence="1">
    <location>
        <begin position="373"/>
        <end position="386"/>
    </location>
</feature>
<evidence type="ECO:0000256" key="1">
    <source>
        <dbReference type="SAM" id="MobiDB-lite"/>
    </source>
</evidence>
<protein>
    <submittedName>
        <fullName evidence="2">Uncharacterized protein</fullName>
    </submittedName>
</protein>
<feature type="region of interest" description="Disordered" evidence="1">
    <location>
        <begin position="268"/>
        <end position="386"/>
    </location>
</feature>
<keyword evidence="3" id="KW-1185">Reference proteome</keyword>
<evidence type="ECO:0000313" key="3">
    <source>
        <dbReference type="Proteomes" id="UP001209540"/>
    </source>
</evidence>
<dbReference type="EMBL" id="JAIXMP010000030">
    <property type="protein sequence ID" value="KAI9251412.1"/>
    <property type="molecule type" value="Genomic_DNA"/>
</dbReference>
<feature type="region of interest" description="Disordered" evidence="1">
    <location>
        <begin position="66"/>
        <end position="89"/>
    </location>
</feature>
<feature type="compositionally biased region" description="Polar residues" evidence="1">
    <location>
        <begin position="300"/>
        <end position="320"/>
    </location>
</feature>
<name>A0AAD5JRR3_9FUNG</name>
<reference evidence="2" key="2">
    <citation type="submission" date="2023-02" db="EMBL/GenBank/DDBJ databases">
        <authorList>
            <consortium name="DOE Joint Genome Institute"/>
            <person name="Mondo S.J."/>
            <person name="Chang Y."/>
            <person name="Wang Y."/>
            <person name="Ahrendt S."/>
            <person name="Andreopoulos W."/>
            <person name="Barry K."/>
            <person name="Beard J."/>
            <person name="Benny G.L."/>
            <person name="Blankenship S."/>
            <person name="Bonito G."/>
            <person name="Cuomo C."/>
            <person name="Desiro A."/>
            <person name="Gervers K.A."/>
            <person name="Hundley H."/>
            <person name="Kuo A."/>
            <person name="LaButti K."/>
            <person name="Lang B.F."/>
            <person name="Lipzen A."/>
            <person name="O'Donnell K."/>
            <person name="Pangilinan J."/>
            <person name="Reynolds N."/>
            <person name="Sandor L."/>
            <person name="Smith M.W."/>
            <person name="Tsang A."/>
            <person name="Grigoriev I.V."/>
            <person name="Stajich J.E."/>
            <person name="Spatafora J.W."/>
        </authorList>
    </citation>
    <scope>NUCLEOTIDE SEQUENCE</scope>
    <source>
        <strain evidence="2">RSA 2281</strain>
    </source>
</reference>
<dbReference type="AlphaFoldDB" id="A0AAD5JRR3"/>
<comment type="caution">
    <text evidence="2">The sequence shown here is derived from an EMBL/GenBank/DDBJ whole genome shotgun (WGS) entry which is preliminary data.</text>
</comment>
<proteinExistence type="predicted"/>
<feature type="compositionally biased region" description="Low complexity" evidence="1">
    <location>
        <begin position="284"/>
        <end position="293"/>
    </location>
</feature>